<evidence type="ECO:0000313" key="4">
    <source>
        <dbReference type="Proteomes" id="UP000000763"/>
    </source>
</evidence>
<name>Q0IZ86_ORYSJ</name>
<dbReference type="PANTHER" id="PTHR32166">
    <property type="entry name" value="OSJNBA0013A04.12 PROTEIN"/>
    <property type="match status" value="1"/>
</dbReference>
<gene>
    <name evidence="3" type="ordered locus">Os10g0121300</name>
</gene>
<feature type="region of interest" description="Disordered" evidence="1">
    <location>
        <begin position="688"/>
        <end position="754"/>
    </location>
</feature>
<sequence length="754" mass="85382">MPLAPPLAVAGAVYDDIVGAYRGFMPSRTRAFLVIHRGLLEPHVRCPYCGARVWSMTAAGLARLSSSSSSDGERSADSDSNHSDDESFAAADESEVSELKCQGSEEPMDASRATTEQLMESGEDAKTAKGAKWMAKKRKRAVESIAAFCYEAGIPFNILCIESFQLMLDEIGKFGPGLQGPSMDELRENLLQEHVSAITDKVRWLKDSLEFGGCSIILDTWLDENGRRLMMLGAHSIIGLTFIRSIHLSSEAYNDAYKFRLLDSCIDEIGEKNVVQVVSNIEPNSLMATMLTAKRPSIFWTQCAARCIDSMLEDIENITFIKNIIEDARLITAFIYGCAHLLDMMHKFTNQRDIVQTGITHSITSYLNLKSLYDKRFELKTMFVSRDWEDSKWSKEAVGEKFYNLVVNKMFWHRVLYAISSLEPIVDVLRSDSGTGDACNASLKTPLHLAGYYLNPFFYFHNKNEIENLGIFTDALVECMLNMYKDQSTQEKILDQLELYKTCSITEIVDYSNFGNIKNLDRDADFWWMLHRALGELKKMAERILRLTCGSFGCERSWIEMIHKKKSSQFTWKQFYDSAFVMVNGRLKRKGEREHSDPILPYLPDEDEPYVWLAEADMHENDNALIDVHKDEIRVMLTAPSINGEEGPSHYSGKGSPCDASCPKQAKEPWHDGLSLEEEHEGRCEDEQTHCSKRKKPCNVSCSKLSKNPSRVAGYRSRKEEPRHSSKKSKPSSVPCSKQAKGPLHSKDLDDVMW</sequence>
<feature type="domain" description="DUF659" evidence="2">
    <location>
        <begin position="181"/>
        <end position="331"/>
    </location>
</feature>
<feature type="compositionally biased region" description="Polar residues" evidence="1">
    <location>
        <begin position="700"/>
        <end position="709"/>
    </location>
</feature>
<feature type="region of interest" description="Disordered" evidence="1">
    <location>
        <begin position="641"/>
        <end position="671"/>
    </location>
</feature>
<dbReference type="EMBL" id="AP008216">
    <property type="protein sequence ID" value="BAF25979.1"/>
    <property type="molecule type" value="Genomic_DNA"/>
</dbReference>
<evidence type="ECO:0000313" key="3">
    <source>
        <dbReference type="EMBL" id="BAF25979.1"/>
    </source>
</evidence>
<organism evidence="3 4">
    <name type="scientific">Oryza sativa subsp. japonica</name>
    <name type="common">Rice</name>
    <dbReference type="NCBI Taxonomy" id="39947"/>
    <lineage>
        <taxon>Eukaryota</taxon>
        <taxon>Viridiplantae</taxon>
        <taxon>Streptophyta</taxon>
        <taxon>Embryophyta</taxon>
        <taxon>Tracheophyta</taxon>
        <taxon>Spermatophyta</taxon>
        <taxon>Magnoliopsida</taxon>
        <taxon>Liliopsida</taxon>
        <taxon>Poales</taxon>
        <taxon>Poaceae</taxon>
        <taxon>BOP clade</taxon>
        <taxon>Oryzoideae</taxon>
        <taxon>Oryzeae</taxon>
        <taxon>Oryzinae</taxon>
        <taxon>Oryza</taxon>
        <taxon>Oryza sativa</taxon>
    </lineage>
</organism>
<dbReference type="Pfam" id="PF04937">
    <property type="entry name" value="DUF659"/>
    <property type="match status" value="1"/>
</dbReference>
<feature type="compositionally biased region" description="Basic and acidic residues" evidence="1">
    <location>
        <begin position="71"/>
        <end position="85"/>
    </location>
</feature>
<dbReference type="KEGG" id="dosa:Os10g0121300"/>
<dbReference type="InterPro" id="IPR012337">
    <property type="entry name" value="RNaseH-like_sf"/>
</dbReference>
<reference evidence="4" key="2">
    <citation type="journal article" date="2008" name="Nucleic Acids Res.">
        <title>The rice annotation project database (RAP-DB): 2008 update.</title>
        <authorList>
            <consortium name="The rice annotation project (RAP)"/>
        </authorList>
    </citation>
    <scope>GENOME REANNOTATION</scope>
    <source>
        <strain evidence="4">cv. Nipponbare</strain>
    </source>
</reference>
<protein>
    <submittedName>
        <fullName evidence="3">Os10g0121300 protein</fullName>
    </submittedName>
</protein>
<dbReference type="Proteomes" id="UP000000763">
    <property type="component" value="Chromosome 10"/>
</dbReference>
<dbReference type="PANTHER" id="PTHR32166:SF74">
    <property type="entry name" value="OS05G0256350 PROTEIN"/>
    <property type="match status" value="1"/>
</dbReference>
<proteinExistence type="predicted"/>
<accession>Q0IZ86</accession>
<feature type="compositionally biased region" description="Basic and acidic residues" evidence="1">
    <location>
        <begin position="745"/>
        <end position="754"/>
    </location>
</feature>
<dbReference type="AlphaFoldDB" id="Q0IZ86"/>
<evidence type="ECO:0000256" key="1">
    <source>
        <dbReference type="SAM" id="MobiDB-lite"/>
    </source>
</evidence>
<dbReference type="SUPFAM" id="SSF53098">
    <property type="entry name" value="Ribonuclease H-like"/>
    <property type="match status" value="1"/>
</dbReference>
<evidence type="ECO:0000259" key="2">
    <source>
        <dbReference type="Pfam" id="PF04937"/>
    </source>
</evidence>
<dbReference type="InterPro" id="IPR007021">
    <property type="entry name" value="DUF659"/>
</dbReference>
<feature type="region of interest" description="Disordered" evidence="1">
    <location>
        <begin position="65"/>
        <end position="126"/>
    </location>
</feature>
<reference evidence="3 4" key="1">
    <citation type="journal article" date="2005" name="Nature">
        <title>The map-based sequence of the rice genome.</title>
        <authorList>
            <consortium name="International rice genome sequencing project (IRGSP)"/>
            <person name="Matsumoto T."/>
            <person name="Wu J."/>
            <person name="Kanamori H."/>
            <person name="Katayose Y."/>
            <person name="Fujisawa M."/>
            <person name="Namiki N."/>
            <person name="Mizuno H."/>
            <person name="Yamamoto K."/>
            <person name="Antonio B.A."/>
            <person name="Baba T."/>
            <person name="Sakata K."/>
            <person name="Nagamura Y."/>
            <person name="Aoki H."/>
            <person name="Arikawa K."/>
            <person name="Arita K."/>
            <person name="Bito T."/>
            <person name="Chiden Y."/>
            <person name="Fujitsuka N."/>
            <person name="Fukunaka R."/>
            <person name="Hamada M."/>
            <person name="Harada C."/>
            <person name="Hayashi A."/>
            <person name="Hijishita S."/>
            <person name="Honda M."/>
            <person name="Hosokawa S."/>
            <person name="Ichikawa Y."/>
            <person name="Idonuma A."/>
            <person name="Iijima M."/>
            <person name="Ikeda M."/>
            <person name="Ikeno M."/>
            <person name="Ito K."/>
            <person name="Ito S."/>
            <person name="Ito T."/>
            <person name="Ito Y."/>
            <person name="Ito Y."/>
            <person name="Iwabuchi A."/>
            <person name="Kamiya K."/>
            <person name="Karasawa W."/>
            <person name="Kurita K."/>
            <person name="Katagiri S."/>
            <person name="Kikuta A."/>
            <person name="Kobayashi H."/>
            <person name="Kobayashi N."/>
            <person name="Machita K."/>
            <person name="Maehara T."/>
            <person name="Masukawa M."/>
            <person name="Mizubayashi T."/>
            <person name="Mukai Y."/>
            <person name="Nagasaki H."/>
            <person name="Nagata Y."/>
            <person name="Naito S."/>
            <person name="Nakashima M."/>
            <person name="Nakama Y."/>
            <person name="Nakamichi Y."/>
            <person name="Nakamura M."/>
            <person name="Meguro A."/>
            <person name="Negishi M."/>
            <person name="Ohta I."/>
            <person name="Ohta T."/>
            <person name="Okamoto M."/>
            <person name="Ono N."/>
            <person name="Saji S."/>
            <person name="Sakaguchi M."/>
            <person name="Sakai K."/>
            <person name="Shibata M."/>
            <person name="Shimokawa T."/>
            <person name="Song J."/>
            <person name="Takazaki Y."/>
            <person name="Terasawa K."/>
            <person name="Tsugane M."/>
            <person name="Tsuji K."/>
            <person name="Ueda S."/>
            <person name="Waki K."/>
            <person name="Yamagata H."/>
            <person name="Yamamoto M."/>
            <person name="Yamamoto S."/>
            <person name="Yamane H."/>
            <person name="Yoshiki S."/>
            <person name="Yoshihara R."/>
            <person name="Yukawa K."/>
            <person name="Zhong H."/>
            <person name="Yano M."/>
            <person name="Yuan Q."/>
            <person name="Ouyang S."/>
            <person name="Liu J."/>
            <person name="Jones K.M."/>
            <person name="Gansberger K."/>
            <person name="Moffat K."/>
            <person name="Hill J."/>
            <person name="Bera J."/>
            <person name="Fadrosh D."/>
            <person name="Jin S."/>
            <person name="Johri S."/>
            <person name="Kim M."/>
            <person name="Overton L."/>
            <person name="Reardon M."/>
            <person name="Tsitrin T."/>
            <person name="Vuong H."/>
            <person name="Weaver B."/>
            <person name="Ciecko A."/>
            <person name="Tallon L."/>
            <person name="Jackson J."/>
            <person name="Pai G."/>
            <person name="Aken S.V."/>
            <person name="Utterback T."/>
            <person name="Reidmuller S."/>
            <person name="Feldblyum T."/>
            <person name="Hsiao J."/>
            <person name="Zismann V."/>
            <person name="Iobst S."/>
            <person name="de Vazeille A.R."/>
            <person name="Buell C.R."/>
            <person name="Ying K."/>
            <person name="Li Y."/>
            <person name="Lu T."/>
            <person name="Huang Y."/>
            <person name="Zhao Q."/>
            <person name="Feng Q."/>
            <person name="Zhang L."/>
            <person name="Zhu J."/>
            <person name="Weng Q."/>
            <person name="Mu J."/>
            <person name="Lu Y."/>
            <person name="Fan D."/>
            <person name="Liu Y."/>
            <person name="Guan J."/>
            <person name="Zhang Y."/>
            <person name="Yu S."/>
            <person name="Liu X."/>
            <person name="Zhang Y."/>
            <person name="Hong G."/>
            <person name="Han B."/>
            <person name="Choisne N."/>
            <person name="Demange N."/>
            <person name="Orjeda G."/>
            <person name="Samain S."/>
            <person name="Cattolico L."/>
            <person name="Pelletier E."/>
            <person name="Couloux A."/>
            <person name="Segurens B."/>
            <person name="Wincker P."/>
            <person name="D'Hont A."/>
            <person name="Scarpelli C."/>
            <person name="Weissenbach J."/>
            <person name="Salanoubat M."/>
            <person name="Quetier F."/>
            <person name="Yu Y."/>
            <person name="Kim H.R."/>
            <person name="Rambo T."/>
            <person name="Currie J."/>
            <person name="Collura K."/>
            <person name="Luo M."/>
            <person name="Yang T."/>
            <person name="Ammiraju J.S.S."/>
            <person name="Engler F."/>
            <person name="Soderlund C."/>
            <person name="Wing R.A."/>
            <person name="Palmer L.E."/>
            <person name="de la Bastide M."/>
            <person name="Spiegel L."/>
            <person name="Nascimento L."/>
            <person name="Zutavern T."/>
            <person name="O'Shaughnessy A."/>
            <person name="Dike S."/>
            <person name="Dedhia N."/>
            <person name="Preston R."/>
            <person name="Balija V."/>
            <person name="McCombie W.R."/>
            <person name="Chow T."/>
            <person name="Chen H."/>
            <person name="Chung M."/>
            <person name="Chen C."/>
            <person name="Shaw J."/>
            <person name="Wu H."/>
            <person name="Hsiao K."/>
            <person name="Chao Y."/>
            <person name="Chu M."/>
            <person name="Cheng C."/>
            <person name="Hour A."/>
            <person name="Lee P."/>
            <person name="Lin S."/>
            <person name="Lin Y."/>
            <person name="Liou J."/>
            <person name="Liu S."/>
            <person name="Hsing Y."/>
            <person name="Raghuvanshi S."/>
            <person name="Mohanty A."/>
            <person name="Bharti A.K."/>
            <person name="Gaur A."/>
            <person name="Gupta V."/>
            <person name="Kumar D."/>
            <person name="Ravi V."/>
            <person name="Vij S."/>
            <person name="Kapur A."/>
            <person name="Khurana P."/>
            <person name="Khurana P."/>
            <person name="Khurana J.P."/>
            <person name="Tyagi A.K."/>
            <person name="Gaikwad K."/>
            <person name="Singh A."/>
            <person name="Dalal V."/>
            <person name="Srivastava S."/>
            <person name="Dixit A."/>
            <person name="Pal A.K."/>
            <person name="Ghazi I.A."/>
            <person name="Yadav M."/>
            <person name="Pandit A."/>
            <person name="Bhargava A."/>
            <person name="Sureshbabu K."/>
            <person name="Batra K."/>
            <person name="Sharma T.R."/>
            <person name="Mohapatra T."/>
            <person name="Singh N.K."/>
            <person name="Messing J."/>
            <person name="Nelson A.B."/>
            <person name="Fuks G."/>
            <person name="Kavchok S."/>
            <person name="Keizer G."/>
            <person name="Linton E."/>
            <person name="Llaca V."/>
            <person name="Song R."/>
            <person name="Tanyolac B."/>
            <person name="Young S."/>
            <person name="Ho-Il K."/>
            <person name="Hahn J.H."/>
            <person name="Sangsakoo G."/>
            <person name="Vanavichit A."/>
            <person name="de Mattos Luiz.A.T."/>
            <person name="Zimmer P.D."/>
            <person name="Malone G."/>
            <person name="Dellagostin O."/>
            <person name="de Oliveira A.C."/>
            <person name="Bevan M."/>
            <person name="Bancroft I."/>
            <person name="Minx P."/>
            <person name="Cordum H."/>
            <person name="Wilson R."/>
            <person name="Cheng Z."/>
            <person name="Jin W."/>
            <person name="Jiang J."/>
            <person name="Leong S.A."/>
            <person name="Iwama H."/>
            <person name="Gojobori T."/>
            <person name="Itoh T."/>
            <person name="Niimura Y."/>
            <person name="Fujii Y."/>
            <person name="Habara T."/>
            <person name="Sakai H."/>
            <person name="Sato Y."/>
            <person name="Wilson G."/>
            <person name="Kumar K."/>
            <person name="McCouch S."/>
            <person name="Juretic N."/>
            <person name="Hoen D."/>
            <person name="Wright S."/>
            <person name="Bruskiewich R."/>
            <person name="Bureau T."/>
            <person name="Miyao A."/>
            <person name="Hirochika H."/>
            <person name="Nishikawa T."/>
            <person name="Kadowaki K."/>
            <person name="Sugiura M."/>
            <person name="Burr B."/>
            <person name="Sasaki T."/>
        </authorList>
    </citation>
    <scope>NUCLEOTIDE SEQUENCE [LARGE SCALE GENOMIC DNA]</scope>
    <source>
        <strain evidence="4">cv. Nipponbare</strain>
    </source>
</reference>